<feature type="domain" description="HTH lysR-type" evidence="6">
    <location>
        <begin position="70"/>
        <end position="127"/>
    </location>
</feature>
<dbReference type="InterPro" id="IPR036390">
    <property type="entry name" value="WH_DNA-bd_sf"/>
</dbReference>
<dbReference type="SUPFAM" id="SSF46785">
    <property type="entry name" value="Winged helix' DNA-binding domain"/>
    <property type="match status" value="1"/>
</dbReference>
<comment type="similarity">
    <text evidence="1">Belongs to the LysR transcriptional regulatory family.</text>
</comment>
<dbReference type="InterPro" id="IPR036388">
    <property type="entry name" value="WH-like_DNA-bd_sf"/>
</dbReference>
<evidence type="ECO:0000313" key="7">
    <source>
        <dbReference type="EMBL" id="AMG35271.2"/>
    </source>
</evidence>
<dbReference type="PANTHER" id="PTHR30126">
    <property type="entry name" value="HTH-TYPE TRANSCRIPTIONAL REGULATOR"/>
    <property type="match status" value="1"/>
</dbReference>
<dbReference type="SUPFAM" id="SSF53850">
    <property type="entry name" value="Periplasmic binding protein-like II"/>
    <property type="match status" value="1"/>
</dbReference>
<evidence type="ECO:0000256" key="2">
    <source>
        <dbReference type="ARBA" id="ARBA00023015"/>
    </source>
</evidence>
<proteinExistence type="inferred from homology"/>
<evidence type="ECO:0000256" key="3">
    <source>
        <dbReference type="ARBA" id="ARBA00023125"/>
    </source>
</evidence>
<dbReference type="Gene3D" id="1.10.10.10">
    <property type="entry name" value="Winged helix-like DNA-binding domain superfamily/Winged helix DNA-binding domain"/>
    <property type="match status" value="1"/>
</dbReference>
<name>A0A120LGU6_ALCXX</name>
<dbReference type="PROSITE" id="PS50931">
    <property type="entry name" value="HTH_LYSR"/>
    <property type="match status" value="1"/>
</dbReference>
<sequence length="391" mass="41846">MAASAWRSSAPGSSRGSGAGEVGSMRGGGMTGSGEPGVAGPGDTIIPLLCHPPEGAARMHDSTYRMIAALRMRQFELLTVLADTGSMRAAGEKLCLSTAAVSKGLGEVEALLGITVFERHGRGVSLTRDGDILVHRARLLLSEVANLADDLRDRKLGHDAVLRIGAPPFIAWSLLPDVLRAMAGDGALPPVQIVEGRLDDTQRKLESGEIDLLLTMNTSSELGGLCQEGLVIRPVGREQWIVVCASDHPLALAPRAAPWTWRELKQQAWILPARPTQARLMLEQLLLDHNLPPIAPAIESMNAITNLNLVERRLGLSLLARRTVQERLARGSLVALPVEALPEPIPIVMVYRTPWHQNDIVERFHDAAHGLLQAASSASADMPSGSSSASR</sequence>
<dbReference type="Proteomes" id="UP000060602">
    <property type="component" value="Chromosome"/>
</dbReference>
<evidence type="ECO:0000256" key="1">
    <source>
        <dbReference type="ARBA" id="ARBA00009437"/>
    </source>
</evidence>
<dbReference type="CDD" id="cd05466">
    <property type="entry name" value="PBP2_LTTR_substrate"/>
    <property type="match status" value="1"/>
</dbReference>
<keyword evidence="4" id="KW-0804">Transcription</keyword>
<evidence type="ECO:0000256" key="5">
    <source>
        <dbReference type="SAM" id="MobiDB-lite"/>
    </source>
</evidence>
<gene>
    <name evidence="7" type="ORF">AL504_03980</name>
</gene>
<evidence type="ECO:0000256" key="4">
    <source>
        <dbReference type="ARBA" id="ARBA00023163"/>
    </source>
</evidence>
<keyword evidence="2" id="KW-0805">Transcription regulation</keyword>
<dbReference type="Pfam" id="PF03466">
    <property type="entry name" value="LysR_substrate"/>
    <property type="match status" value="1"/>
</dbReference>
<feature type="region of interest" description="Disordered" evidence="5">
    <location>
        <begin position="1"/>
        <end position="38"/>
    </location>
</feature>
<keyword evidence="3" id="KW-0238">DNA-binding</keyword>
<organism evidence="7 8">
    <name type="scientific">Alcaligenes xylosoxydans xylosoxydans</name>
    <name type="common">Achromobacter xylosoxidans</name>
    <dbReference type="NCBI Taxonomy" id="85698"/>
    <lineage>
        <taxon>Bacteria</taxon>
        <taxon>Pseudomonadati</taxon>
        <taxon>Pseudomonadota</taxon>
        <taxon>Betaproteobacteria</taxon>
        <taxon>Burkholderiales</taxon>
        <taxon>Alcaligenaceae</taxon>
        <taxon>Achromobacter</taxon>
    </lineage>
</organism>
<dbReference type="AlphaFoldDB" id="A0A120LGU6"/>
<dbReference type="GO" id="GO:0003700">
    <property type="term" value="F:DNA-binding transcription factor activity"/>
    <property type="evidence" value="ECO:0007669"/>
    <property type="project" value="InterPro"/>
</dbReference>
<protein>
    <submittedName>
        <fullName evidence="7">LysR family transcriptional regulator</fullName>
    </submittedName>
</protein>
<evidence type="ECO:0000313" key="8">
    <source>
        <dbReference type="Proteomes" id="UP000060602"/>
    </source>
</evidence>
<dbReference type="Gene3D" id="3.40.190.10">
    <property type="entry name" value="Periplasmic binding protein-like II"/>
    <property type="match status" value="2"/>
</dbReference>
<evidence type="ECO:0000259" key="6">
    <source>
        <dbReference type="PROSITE" id="PS50931"/>
    </source>
</evidence>
<dbReference type="InterPro" id="IPR000847">
    <property type="entry name" value="LysR_HTH_N"/>
</dbReference>
<dbReference type="Pfam" id="PF00126">
    <property type="entry name" value="HTH_1"/>
    <property type="match status" value="1"/>
</dbReference>
<dbReference type="InterPro" id="IPR005119">
    <property type="entry name" value="LysR_subst-bd"/>
</dbReference>
<feature type="compositionally biased region" description="Gly residues" evidence="5">
    <location>
        <begin position="15"/>
        <end position="38"/>
    </location>
</feature>
<reference evidence="8" key="1">
    <citation type="submission" date="2015-12" db="EMBL/GenBank/DDBJ databases">
        <title>FDA dAtabase for Regulatory Grade micrObial Sequences (FDA-ARGOS): Supporting development and validation of Infectious Disease Dx tests.</title>
        <authorList>
            <person name="Case J."/>
            <person name="Tallon L."/>
            <person name="Sadzewicz L."/>
            <person name="Sengamalay N."/>
            <person name="Ott S."/>
            <person name="Godinez A."/>
            <person name="Nagaraj S."/>
            <person name="Nadendla S."/>
            <person name="Sichtig H."/>
        </authorList>
    </citation>
    <scope>NUCLEOTIDE SEQUENCE [LARGE SCALE GENOMIC DNA]</scope>
    <source>
        <strain evidence="8">FDAARGOS_147</strain>
    </source>
</reference>
<dbReference type="EMBL" id="CP014060">
    <property type="protein sequence ID" value="AMG35271.2"/>
    <property type="molecule type" value="Genomic_DNA"/>
</dbReference>
<feature type="compositionally biased region" description="Low complexity" evidence="5">
    <location>
        <begin position="1"/>
        <end position="14"/>
    </location>
</feature>
<dbReference type="PANTHER" id="PTHR30126:SF91">
    <property type="entry name" value="LYSR FAMILY TRANSCRIPTIONAL REGULATOR"/>
    <property type="match status" value="1"/>
</dbReference>
<dbReference type="GO" id="GO:0000976">
    <property type="term" value="F:transcription cis-regulatory region binding"/>
    <property type="evidence" value="ECO:0007669"/>
    <property type="project" value="TreeGrafter"/>
</dbReference>
<accession>A0A120LGU6</accession>